<evidence type="ECO:0000313" key="1">
    <source>
        <dbReference type="EMBL" id="AYO55238.1"/>
    </source>
</evidence>
<evidence type="ECO:0000313" key="2">
    <source>
        <dbReference type="EMBL" id="RZG47765.1"/>
    </source>
</evidence>
<dbReference type="Proteomes" id="UP000279962">
    <property type="component" value="Chromosome"/>
</dbReference>
<dbReference type="RefSeq" id="WP_087554423.1">
    <property type="nucleotide sequence ID" value="NZ_CP033133.1"/>
</dbReference>
<dbReference type="Proteomes" id="UP000293863">
    <property type="component" value="Unassembled WGS sequence"/>
</dbReference>
<proteinExistence type="predicted"/>
<protein>
    <submittedName>
        <fullName evidence="1">Uncharacterized protein</fullName>
    </submittedName>
</protein>
<evidence type="ECO:0000313" key="4">
    <source>
        <dbReference type="Proteomes" id="UP000293863"/>
    </source>
</evidence>
<name>A0A3G2T4S9_9GAMM</name>
<dbReference type="AlphaFoldDB" id="A0A3G2T4S9"/>
<reference evidence="1 3" key="1">
    <citation type="submission" date="2018-10" db="EMBL/GenBank/DDBJ databases">
        <title>The complete genome of Acinetobacter wuhouensis strain WCHAW010062.</title>
        <authorList>
            <person name="Hu Y."/>
            <person name="Long H."/>
            <person name="Feng Y."/>
            <person name="Zong Z."/>
        </authorList>
    </citation>
    <scope>NUCLEOTIDE SEQUENCE [LARGE SCALE GENOMIC DNA]</scope>
    <source>
        <strain evidence="1 3">WCHAW010062</strain>
    </source>
</reference>
<keyword evidence="4" id="KW-1185">Reference proteome</keyword>
<dbReference type="EMBL" id="SGSQ01000006">
    <property type="protein sequence ID" value="RZG47765.1"/>
    <property type="molecule type" value="Genomic_DNA"/>
</dbReference>
<gene>
    <name evidence="1" type="ORF">CDG68_16935</name>
    <name evidence="2" type="ORF">EXU28_05400</name>
</gene>
<organism evidence="1 3">
    <name type="scientific">Acinetobacter wuhouensis</name>
    <dbReference type="NCBI Taxonomy" id="1879050"/>
    <lineage>
        <taxon>Bacteria</taxon>
        <taxon>Pseudomonadati</taxon>
        <taxon>Pseudomonadota</taxon>
        <taxon>Gammaproteobacteria</taxon>
        <taxon>Moraxellales</taxon>
        <taxon>Moraxellaceae</taxon>
        <taxon>Acinetobacter</taxon>
    </lineage>
</organism>
<accession>A0A3G2T4S9</accession>
<evidence type="ECO:0000313" key="3">
    <source>
        <dbReference type="Proteomes" id="UP000279962"/>
    </source>
</evidence>
<reference evidence="2 4" key="2">
    <citation type="submission" date="2019-02" db="EMBL/GenBank/DDBJ databases">
        <title>The Batch Genome Submission of Acinetobacter spp. strains.</title>
        <authorList>
            <person name="Qin J."/>
            <person name="Hu Y."/>
            <person name="Ye H."/>
            <person name="Wei L."/>
            <person name="Feng Y."/>
            <person name="Zong Z."/>
        </authorList>
    </citation>
    <scope>NUCLEOTIDE SEQUENCE [LARGE SCALE GENOMIC DNA]</scope>
    <source>
        <strain evidence="2 4">WCHAW060049</strain>
    </source>
</reference>
<sequence>MEIIELLEPVTLKKAELQPIVVESGRLLKVLMVNQSSYLVGDDTGLSFLVNFADENVKWQKL</sequence>
<dbReference type="EMBL" id="CP033133">
    <property type="protein sequence ID" value="AYO55238.1"/>
    <property type="molecule type" value="Genomic_DNA"/>
</dbReference>